<name>A0AAD6YJH6_9AGAR</name>
<evidence type="ECO:0000313" key="2">
    <source>
        <dbReference type="Proteomes" id="UP001219525"/>
    </source>
</evidence>
<protein>
    <submittedName>
        <fullName evidence="1">Uncharacterized protein</fullName>
    </submittedName>
</protein>
<reference evidence="1" key="1">
    <citation type="submission" date="2023-03" db="EMBL/GenBank/DDBJ databases">
        <title>Massive genome expansion in bonnet fungi (Mycena s.s.) driven by repeated elements and novel gene families across ecological guilds.</title>
        <authorList>
            <consortium name="Lawrence Berkeley National Laboratory"/>
            <person name="Harder C.B."/>
            <person name="Miyauchi S."/>
            <person name="Viragh M."/>
            <person name="Kuo A."/>
            <person name="Thoen E."/>
            <person name="Andreopoulos B."/>
            <person name="Lu D."/>
            <person name="Skrede I."/>
            <person name="Drula E."/>
            <person name="Henrissat B."/>
            <person name="Morin E."/>
            <person name="Kohler A."/>
            <person name="Barry K."/>
            <person name="LaButti K."/>
            <person name="Morin E."/>
            <person name="Salamov A."/>
            <person name="Lipzen A."/>
            <person name="Mereny Z."/>
            <person name="Hegedus B."/>
            <person name="Baldrian P."/>
            <person name="Stursova M."/>
            <person name="Weitz H."/>
            <person name="Taylor A."/>
            <person name="Grigoriev I.V."/>
            <person name="Nagy L.G."/>
            <person name="Martin F."/>
            <person name="Kauserud H."/>
        </authorList>
    </citation>
    <scope>NUCLEOTIDE SEQUENCE</scope>
    <source>
        <strain evidence="1">9144</strain>
    </source>
</reference>
<sequence>MLLVNKTPSDRHSIAIHLALLAIWDKHLERQLIFSSSLNTRKIVSFSITAILTSFSFNSSQSVPVATQSFPEFNSSVYDSSTADLTTNVFMYQYARNLLSSLQSALQSATAVGLFGGTLYDVLEPNLGKGNVTVNTIGFNVTCSYLTDFNLEFRPETASWNVNSTNGSQFAVLEPTDRGIISGLDLNPSMRGVFLYSTAQIVDSSGDAAFQTELSPSPTDGQVYAHFLLVPNRSSANKQWWTRSRTS</sequence>
<proteinExistence type="predicted"/>
<evidence type="ECO:0000313" key="1">
    <source>
        <dbReference type="EMBL" id="KAJ7215398.1"/>
    </source>
</evidence>
<gene>
    <name evidence="1" type="ORF">GGX14DRAFT_608254</name>
</gene>
<accession>A0AAD6YJH6</accession>
<organism evidence="1 2">
    <name type="scientific">Mycena pura</name>
    <dbReference type="NCBI Taxonomy" id="153505"/>
    <lineage>
        <taxon>Eukaryota</taxon>
        <taxon>Fungi</taxon>
        <taxon>Dikarya</taxon>
        <taxon>Basidiomycota</taxon>
        <taxon>Agaricomycotina</taxon>
        <taxon>Agaricomycetes</taxon>
        <taxon>Agaricomycetidae</taxon>
        <taxon>Agaricales</taxon>
        <taxon>Marasmiineae</taxon>
        <taxon>Mycenaceae</taxon>
        <taxon>Mycena</taxon>
    </lineage>
</organism>
<comment type="caution">
    <text evidence="1">The sequence shown here is derived from an EMBL/GenBank/DDBJ whole genome shotgun (WGS) entry which is preliminary data.</text>
</comment>
<dbReference type="EMBL" id="JARJCW010000017">
    <property type="protein sequence ID" value="KAJ7215398.1"/>
    <property type="molecule type" value="Genomic_DNA"/>
</dbReference>
<keyword evidence="2" id="KW-1185">Reference proteome</keyword>
<dbReference type="Proteomes" id="UP001219525">
    <property type="component" value="Unassembled WGS sequence"/>
</dbReference>
<dbReference type="AlphaFoldDB" id="A0AAD6YJH6"/>